<evidence type="ECO:0000313" key="1">
    <source>
        <dbReference type="EMBL" id="EEV37852.1"/>
    </source>
</evidence>
<dbReference type="Pfam" id="PF06042">
    <property type="entry name" value="NTP_transf_6"/>
    <property type="match status" value="1"/>
</dbReference>
<dbReference type="Proteomes" id="UP000012675">
    <property type="component" value="Chromosome"/>
</dbReference>
<name>C9A5U1_ENTCA</name>
<dbReference type="RefSeq" id="WP_015509119.1">
    <property type="nucleotide sequence ID" value="NC_020995.1"/>
</dbReference>
<dbReference type="GeneID" id="15141340"/>
<keyword evidence="2" id="KW-1185">Reference proteome</keyword>
<organism evidence="1 2">
    <name type="scientific">Enterococcus casseliflavus EC20</name>
    <dbReference type="NCBI Taxonomy" id="565655"/>
    <lineage>
        <taxon>Bacteria</taxon>
        <taxon>Bacillati</taxon>
        <taxon>Bacillota</taxon>
        <taxon>Bacilli</taxon>
        <taxon>Lactobacillales</taxon>
        <taxon>Enterococcaceae</taxon>
        <taxon>Enterococcus</taxon>
    </lineage>
</organism>
<dbReference type="PANTHER" id="PTHR39166">
    <property type="entry name" value="BLL1166 PROTEIN"/>
    <property type="match status" value="1"/>
</dbReference>
<reference evidence="1 2" key="1">
    <citation type="submission" date="2009-02" db="EMBL/GenBank/DDBJ databases">
        <authorList>
            <consortium name="The Broad Institute Genome Sequencing Platform"/>
            <person name="Feldgarden M."/>
            <person name="Young S.K."/>
            <person name="Kodira C.D."/>
            <person name="Zeng Q."/>
            <person name="Koehrsen M."/>
            <person name="Alvarado L."/>
            <person name="Berlin A."/>
            <person name="Borenstein D."/>
            <person name="Chen Z."/>
            <person name="Engels R."/>
            <person name="Freedman E."/>
            <person name="Gellesch M."/>
            <person name="Goldberg J."/>
            <person name="Griggs A."/>
            <person name="Gujja S."/>
            <person name="Heiman D."/>
            <person name="Hepburn T."/>
            <person name="Howarth C."/>
            <person name="Jen D."/>
            <person name="Larson L."/>
            <person name="Lewis B."/>
            <person name="Mehta T."/>
            <person name="Park D."/>
            <person name="Pearson M."/>
            <person name="Roberts A."/>
            <person name="Saif S."/>
            <person name="Shea T."/>
            <person name="Shenoy N."/>
            <person name="Sisk P."/>
            <person name="Stolte C."/>
            <person name="Sykes S."/>
            <person name="Walk T."/>
            <person name="White J."/>
            <person name="Yandava C."/>
            <person name="Gilmore M."/>
            <person name="Manson J."/>
            <person name="Palmer K."/>
            <person name="Carniol K."/>
            <person name="Lander E."/>
            <person name="Nusbaum C."/>
            <person name="Galagan J."/>
            <person name="Birren B."/>
        </authorList>
    </citation>
    <scope>NUCLEOTIDE SEQUENCE [LARGE SCALE GENOMIC DNA]</scope>
    <source>
        <strain evidence="1 2">EC20</strain>
    </source>
</reference>
<protein>
    <recommendedName>
        <fullName evidence="3">Nucleotidyltransferase family protein</fullName>
    </recommendedName>
</protein>
<dbReference type="EMBL" id="CP004856">
    <property type="protein sequence ID" value="EEV37852.1"/>
    <property type="molecule type" value="Genomic_DNA"/>
</dbReference>
<accession>C9A5U1</accession>
<reference evidence="1 2" key="2">
    <citation type="submission" date="2013-03" db="EMBL/GenBank/DDBJ databases">
        <title>The Genome Sequence of Enterococcus casseliflavus EC20 (899205).</title>
        <authorList>
            <consortium name="The Broad Institute Genomics Platform"/>
            <consortium name="The Broad Institute Genome Sequencing Center for Infectious Disease"/>
            <person name="Russ C."/>
            <person name="Feldgarden M."/>
            <person name="Gilmore M."/>
            <person name="Manson J."/>
            <person name="Palmer K."/>
            <person name="Carniol K."/>
            <person name="Walker B."/>
            <person name="Young S.K."/>
            <person name="Zeng Q."/>
            <person name="Gargeya S."/>
            <person name="Fitzgerald M."/>
            <person name="Haas B."/>
            <person name="Abouelleil A."/>
            <person name="Allen A.W."/>
            <person name="Alvarado L."/>
            <person name="Arachchi H.M."/>
            <person name="Berlin A.M."/>
            <person name="Chapman S.B."/>
            <person name="Gainer-Dewar J."/>
            <person name="Goldberg J."/>
            <person name="Griggs A."/>
            <person name="Gujja S."/>
            <person name="Hansen M."/>
            <person name="Howarth C."/>
            <person name="Imamovic A."/>
            <person name="Ireland A."/>
            <person name="Larimer J."/>
            <person name="McCowan C."/>
            <person name="Murphy C."/>
            <person name="Pearson M."/>
            <person name="Poon T.W."/>
            <person name="Priest M."/>
            <person name="Roberts A."/>
            <person name="Saif S."/>
            <person name="Shea T."/>
            <person name="Sisk P."/>
            <person name="Sykes S."/>
            <person name="Wortman J."/>
            <person name="Nusbaum C."/>
            <person name="Birren B."/>
        </authorList>
    </citation>
    <scope>NUCLEOTIDE SEQUENCE [LARGE SCALE GENOMIC DNA]</scope>
    <source>
        <strain evidence="1 2">EC20</strain>
    </source>
</reference>
<sequence>MYQNKSLAIQETVLINILKKDTTLYKIIKDVSALGIPNLYVGGGSVTQSVWNHLFSKPIGYGISDVDIVYFDTDLSQEKERMVLEQIVETTKQNQYALDVKNEARVHLWYEEEFGFSIPAYTSTEEAISTWPSTATSIGVFFDQESKLQVFAPYGMYDLFSGIVRPNKAMISREVYEKKIEKWCSKWPELNVIGWQ</sequence>
<proteinExistence type="predicted"/>
<gene>
    <name evidence="1" type="ORF">ECBG_00121</name>
</gene>
<dbReference type="eggNOG" id="COG3575">
    <property type="taxonomic scope" value="Bacteria"/>
</dbReference>
<evidence type="ECO:0000313" key="2">
    <source>
        <dbReference type="Proteomes" id="UP000012675"/>
    </source>
</evidence>
<evidence type="ECO:0008006" key="3">
    <source>
        <dbReference type="Google" id="ProtNLM"/>
    </source>
</evidence>
<dbReference type="AlphaFoldDB" id="C9A5U1"/>
<dbReference type="PANTHER" id="PTHR39166:SF1">
    <property type="entry name" value="BLL1166 PROTEIN"/>
    <property type="match status" value="1"/>
</dbReference>
<dbReference type="HOGENOM" id="CLU_092842_0_0_9"/>
<dbReference type="InterPro" id="IPR009267">
    <property type="entry name" value="NTP_transf_6"/>
</dbReference>
<dbReference type="KEGG" id="ecas:ECBG_00121"/>